<evidence type="ECO:0000256" key="1">
    <source>
        <dbReference type="SAM" id="MobiDB-lite"/>
    </source>
</evidence>
<gene>
    <name evidence="2" type="ORF">GDO81_013267</name>
</gene>
<evidence type="ECO:0000313" key="3">
    <source>
        <dbReference type="Proteomes" id="UP000824782"/>
    </source>
</evidence>
<dbReference type="AlphaFoldDB" id="A0AAV7AZ38"/>
<protein>
    <submittedName>
        <fullName evidence="2">Uncharacterized protein</fullName>
    </submittedName>
</protein>
<organism evidence="2 3">
    <name type="scientific">Engystomops pustulosus</name>
    <name type="common">Tungara frog</name>
    <name type="synonym">Physalaemus pustulosus</name>
    <dbReference type="NCBI Taxonomy" id="76066"/>
    <lineage>
        <taxon>Eukaryota</taxon>
        <taxon>Metazoa</taxon>
        <taxon>Chordata</taxon>
        <taxon>Craniata</taxon>
        <taxon>Vertebrata</taxon>
        <taxon>Euteleostomi</taxon>
        <taxon>Amphibia</taxon>
        <taxon>Batrachia</taxon>
        <taxon>Anura</taxon>
        <taxon>Neobatrachia</taxon>
        <taxon>Hyloidea</taxon>
        <taxon>Leptodactylidae</taxon>
        <taxon>Leiuperinae</taxon>
        <taxon>Engystomops</taxon>
    </lineage>
</organism>
<comment type="caution">
    <text evidence="2">The sequence shown here is derived from an EMBL/GenBank/DDBJ whole genome shotgun (WGS) entry which is preliminary data.</text>
</comment>
<reference evidence="2" key="1">
    <citation type="thesis" date="2020" institute="ProQuest LLC" country="789 East Eisenhower Parkway, Ann Arbor, MI, USA">
        <title>Comparative Genomics and Chromosome Evolution.</title>
        <authorList>
            <person name="Mudd A.B."/>
        </authorList>
    </citation>
    <scope>NUCLEOTIDE SEQUENCE</scope>
    <source>
        <strain evidence="2">237g6f4</strain>
        <tissue evidence="2">Blood</tissue>
    </source>
</reference>
<sequence>MNGSSRLPAPIEVCTQPTDDLPPPPAPDYDMTNTVWPLENGSISSVCTQPTDDLPPPPAPDYDMTNKVWPLENADMENSTSSYHLPPPPPDL</sequence>
<feature type="compositionally biased region" description="Polar residues" evidence="1">
    <location>
        <begin position="31"/>
        <end position="49"/>
    </location>
</feature>
<name>A0AAV7AZ38_ENGPU</name>
<dbReference type="Proteomes" id="UP000824782">
    <property type="component" value="Unassembled WGS sequence"/>
</dbReference>
<evidence type="ECO:0000313" key="2">
    <source>
        <dbReference type="EMBL" id="KAG8566471.1"/>
    </source>
</evidence>
<feature type="region of interest" description="Disordered" evidence="1">
    <location>
        <begin position="1"/>
        <end position="92"/>
    </location>
</feature>
<keyword evidence="3" id="KW-1185">Reference proteome</keyword>
<dbReference type="EMBL" id="WNYA01000006">
    <property type="protein sequence ID" value="KAG8566471.1"/>
    <property type="molecule type" value="Genomic_DNA"/>
</dbReference>
<accession>A0AAV7AZ38</accession>
<proteinExistence type="predicted"/>